<reference evidence="2" key="1">
    <citation type="submission" date="2018-05" db="EMBL/GenBank/DDBJ databases">
        <authorList>
            <person name="Lanie J.A."/>
            <person name="Ng W.-L."/>
            <person name="Kazmierczak K.M."/>
            <person name="Andrzejewski T.M."/>
            <person name="Davidsen T.M."/>
            <person name="Wayne K.J."/>
            <person name="Tettelin H."/>
            <person name="Glass J.I."/>
            <person name="Rusch D."/>
            <person name="Podicherti R."/>
            <person name="Tsui H.-C.T."/>
            <person name="Winkler M.E."/>
        </authorList>
    </citation>
    <scope>NUCLEOTIDE SEQUENCE</scope>
</reference>
<keyword evidence="1" id="KW-0175">Coiled coil</keyword>
<accession>A0A382AG96</accession>
<dbReference type="AlphaFoldDB" id="A0A382AG96"/>
<organism evidence="2">
    <name type="scientific">marine metagenome</name>
    <dbReference type="NCBI Taxonomy" id="408172"/>
    <lineage>
        <taxon>unclassified sequences</taxon>
        <taxon>metagenomes</taxon>
        <taxon>ecological metagenomes</taxon>
    </lineage>
</organism>
<protein>
    <submittedName>
        <fullName evidence="2">Uncharacterized protein</fullName>
    </submittedName>
</protein>
<evidence type="ECO:0000313" key="2">
    <source>
        <dbReference type="EMBL" id="SVB00526.1"/>
    </source>
</evidence>
<name>A0A382AG96_9ZZZZ</name>
<feature type="coiled-coil region" evidence="1">
    <location>
        <begin position="304"/>
        <end position="367"/>
    </location>
</feature>
<proteinExistence type="predicted"/>
<sequence length="464" mass="53774">MLYILFGILIFLLFLAFFKKSCNITENFDDDTYKRIKLSRKNYDYPSDLKNLYIKYFKQDDSLPTAINKHVIHPKVMYVNNDKKYETIKNILSKITKKNETKIIKTRNKFLSFEAINKLARLFISDIFNKIDGGKVFKFGKTINPISRQIINDKIIKYVIPMFIYDLSGVQNPNCITKVIEGKRSNHNFLILVVFEFPKNDDKIFKTIKNSIVATYLMGSLPEDQQSLPPKNFFDNVFDHDMHYSWFQEYKIMLNKETQKEILDDKENKKYLLTNWTTGKDYCKAKKISDERATPEYKAKVAATKKAEEERLVKEAAAKKAEEERLAKIAAAKKAEEERLAKIAVAKKAEEERLAKITAAKKAEEERLDKEKTSGWEIGDGISSKEIYLGISTDVYECEKLVKQKQPTANGVTFGGSNKLCYAEFNMTKRNTNKKWKSKFIGEKSVTAKKQEGFTNIFNNVSLF</sequence>
<dbReference type="EMBL" id="UINC01025267">
    <property type="protein sequence ID" value="SVB00526.1"/>
    <property type="molecule type" value="Genomic_DNA"/>
</dbReference>
<evidence type="ECO:0000256" key="1">
    <source>
        <dbReference type="SAM" id="Coils"/>
    </source>
</evidence>
<gene>
    <name evidence="2" type="ORF">METZ01_LOCUS153380</name>
</gene>